<evidence type="ECO:0000259" key="6">
    <source>
        <dbReference type="Pfam" id="PF08479"/>
    </source>
</evidence>
<evidence type="ECO:0000256" key="4">
    <source>
        <dbReference type="SAM" id="SignalP"/>
    </source>
</evidence>
<dbReference type="AlphaFoldDB" id="A0A3D0WA95"/>
<dbReference type="Proteomes" id="UP000262699">
    <property type="component" value="Unassembled WGS sequence"/>
</dbReference>
<dbReference type="Gene3D" id="3.10.20.310">
    <property type="entry name" value="membrane protein fhac"/>
    <property type="match status" value="1"/>
</dbReference>
<feature type="domain" description="Polypeptide-transport-associated ShlB-type" evidence="6">
    <location>
        <begin position="73"/>
        <end position="143"/>
    </location>
</feature>
<feature type="domain" description="Haemolysin activator HlyB C-terminal" evidence="5">
    <location>
        <begin position="204"/>
        <end position="510"/>
    </location>
</feature>
<keyword evidence="1" id="KW-0472">Membrane</keyword>
<dbReference type="Pfam" id="PF03865">
    <property type="entry name" value="ShlB"/>
    <property type="match status" value="1"/>
</dbReference>
<dbReference type="GO" id="GO:0008320">
    <property type="term" value="F:protein transmembrane transporter activity"/>
    <property type="evidence" value="ECO:0007669"/>
    <property type="project" value="TreeGrafter"/>
</dbReference>
<keyword evidence="3" id="KW-0998">Cell outer membrane</keyword>
<dbReference type="Pfam" id="PF08479">
    <property type="entry name" value="POTRA_2"/>
    <property type="match status" value="1"/>
</dbReference>
<proteinExistence type="predicted"/>
<dbReference type="GO" id="GO:0046819">
    <property type="term" value="P:protein secretion by the type V secretion system"/>
    <property type="evidence" value="ECO:0007669"/>
    <property type="project" value="TreeGrafter"/>
</dbReference>
<evidence type="ECO:0000313" key="8">
    <source>
        <dbReference type="Proteomes" id="UP000262699"/>
    </source>
</evidence>
<protein>
    <recommendedName>
        <fullName evidence="9">ShlB/FhaC/HecB family hemolysin secretion/activation protein</fullName>
    </recommendedName>
</protein>
<reference evidence="7 8" key="1">
    <citation type="journal article" date="2018" name="Nat. Biotechnol.">
        <title>A standardized bacterial taxonomy based on genome phylogeny substantially revises the tree of life.</title>
        <authorList>
            <person name="Parks D.H."/>
            <person name="Chuvochina M."/>
            <person name="Waite D.W."/>
            <person name="Rinke C."/>
            <person name="Skarshewski A."/>
            <person name="Chaumeil P.A."/>
            <person name="Hugenholtz P."/>
        </authorList>
    </citation>
    <scope>NUCLEOTIDE SEQUENCE [LARGE SCALE GENOMIC DNA]</scope>
    <source>
        <strain evidence="7">UBA9015</strain>
    </source>
</reference>
<gene>
    <name evidence="7" type="ORF">DEP91_05750</name>
</gene>
<feature type="chain" id="PRO_5017714889" description="ShlB/FhaC/HecB family hemolysin secretion/activation protein" evidence="4">
    <location>
        <begin position="24"/>
        <end position="549"/>
    </location>
</feature>
<dbReference type="InterPro" id="IPR005565">
    <property type="entry name" value="Hemolysn_activator_HlyB_C"/>
</dbReference>
<keyword evidence="4" id="KW-0732">Signal</keyword>
<dbReference type="GO" id="GO:0098046">
    <property type="term" value="C:type V protein secretion system complex"/>
    <property type="evidence" value="ECO:0007669"/>
    <property type="project" value="TreeGrafter"/>
</dbReference>
<sequence length="549" mass="59809">MLILRPSTSFLLFSVSLPAPALAQSALDRIAPAASLPAEAPEAPVPTAVRPSIEIEGPAKKAKPPVSVFAGAVTIVGMKALIPADFADILGRYVGRTLPGDQLAELAGSIADRARSRGYALATAWIEPQRVSSGVLVVRLDEGRIDELRFEGPEQAAVRRALSPLADGNPVRIEELERRVLIAGDIDGVRVRRTRFVREGERGILIVQVAEERTATRLVFANDGTRPVGPEQLRFDLDVNGVLAADDALSVTYSTTPFQPEELWFGRVRYGKRVSANGTELAFVTSGSIAHPGAYLKPFDLESRSWFVGAELLRPMLRRRDESLWFQAELGVRSLRQSRRDVLIRDDRLTVARATLHGYSQLAGGRIRISSTLSQGLNLFGATGPRDPMSSRFDADATFTSLSIWSDWTRTLGGPFSFRAAAQSQFASQPLLISEETGLGGTGFLRGYDWSERSGDEGVMALAELRYLWKQPFKAIRRAQLYAFIDGGEVDNLRSGFGSGSLASTGGGIRADVTARFGANFEVAVPLSGARYDTNDRTPKLNFRLVRSF</sequence>
<evidence type="ECO:0000313" key="7">
    <source>
        <dbReference type="EMBL" id="HCB75665.1"/>
    </source>
</evidence>
<evidence type="ECO:0000256" key="3">
    <source>
        <dbReference type="ARBA" id="ARBA00023237"/>
    </source>
</evidence>
<keyword evidence="1" id="KW-1134">Transmembrane beta strand</keyword>
<comment type="caution">
    <text evidence="7">The sequence shown here is derived from an EMBL/GenBank/DDBJ whole genome shotgun (WGS) entry which is preliminary data.</text>
</comment>
<dbReference type="EMBL" id="DOYJ01000163">
    <property type="protein sequence ID" value="HCB75665.1"/>
    <property type="molecule type" value="Genomic_DNA"/>
</dbReference>
<evidence type="ECO:0000259" key="5">
    <source>
        <dbReference type="Pfam" id="PF03865"/>
    </source>
</evidence>
<dbReference type="PANTHER" id="PTHR34597">
    <property type="entry name" value="SLR1661 PROTEIN"/>
    <property type="match status" value="1"/>
</dbReference>
<name>A0A3D0WA95_9SPHN</name>
<dbReference type="Gene3D" id="2.40.160.50">
    <property type="entry name" value="membrane protein fhac: a member of the omp85/tpsb transporter family"/>
    <property type="match status" value="1"/>
</dbReference>
<dbReference type="InterPro" id="IPR013686">
    <property type="entry name" value="Polypept-transport_assoc_ShlB"/>
</dbReference>
<evidence type="ECO:0000256" key="1">
    <source>
        <dbReference type="ARBA" id="ARBA00022452"/>
    </source>
</evidence>
<dbReference type="PANTHER" id="PTHR34597:SF6">
    <property type="entry name" value="BLR6126 PROTEIN"/>
    <property type="match status" value="1"/>
</dbReference>
<keyword evidence="2" id="KW-0812">Transmembrane</keyword>
<evidence type="ECO:0008006" key="9">
    <source>
        <dbReference type="Google" id="ProtNLM"/>
    </source>
</evidence>
<dbReference type="InterPro" id="IPR051544">
    <property type="entry name" value="TPS_OM_transporter"/>
</dbReference>
<organism evidence="7 8">
    <name type="scientific">Sphingomonas bacterium</name>
    <dbReference type="NCBI Taxonomy" id="1895847"/>
    <lineage>
        <taxon>Bacteria</taxon>
        <taxon>Pseudomonadati</taxon>
        <taxon>Pseudomonadota</taxon>
        <taxon>Alphaproteobacteria</taxon>
        <taxon>Sphingomonadales</taxon>
        <taxon>Sphingomonadaceae</taxon>
        <taxon>Sphingomonas</taxon>
    </lineage>
</organism>
<accession>A0A3D0WA95</accession>
<feature type="signal peptide" evidence="4">
    <location>
        <begin position="1"/>
        <end position="23"/>
    </location>
</feature>
<evidence type="ECO:0000256" key="2">
    <source>
        <dbReference type="ARBA" id="ARBA00022692"/>
    </source>
</evidence>